<accession>H2Y913</accession>
<dbReference type="GeneTree" id="ENSGT00390000012700"/>
<feature type="coiled-coil region" evidence="1">
    <location>
        <begin position="17"/>
        <end position="89"/>
    </location>
</feature>
<keyword evidence="1" id="KW-0175">Coiled coil</keyword>
<sequence>MIIQLRNRLKETEHDQESNLREKNAAVEDLHRRLKQNVECIQQLNHQLNNLNKENIRQRSLVEQEISSRKSLELQLEAKEQTVMGLRAQIEARSFTSPSRDSTHIPNFDRSLRPCSKNGYFA</sequence>
<keyword evidence="3" id="KW-1185">Reference proteome</keyword>
<name>H2Y913_CIOSA</name>
<evidence type="ECO:0000256" key="1">
    <source>
        <dbReference type="SAM" id="Coils"/>
    </source>
</evidence>
<organism evidence="2 3">
    <name type="scientific">Ciona savignyi</name>
    <name type="common">Pacific transparent sea squirt</name>
    <dbReference type="NCBI Taxonomy" id="51511"/>
    <lineage>
        <taxon>Eukaryota</taxon>
        <taxon>Metazoa</taxon>
        <taxon>Chordata</taxon>
        <taxon>Tunicata</taxon>
        <taxon>Ascidiacea</taxon>
        <taxon>Phlebobranchia</taxon>
        <taxon>Cionidae</taxon>
        <taxon>Ciona</taxon>
    </lineage>
</organism>
<dbReference type="Ensembl" id="ENSCSAVT00000001842.1">
    <property type="protein sequence ID" value="ENSCSAVP00000001811.1"/>
    <property type="gene ID" value="ENSCSAVG00000001051.1"/>
</dbReference>
<reference evidence="2" key="3">
    <citation type="submission" date="2025-09" db="UniProtKB">
        <authorList>
            <consortium name="Ensembl"/>
        </authorList>
    </citation>
    <scope>IDENTIFICATION</scope>
</reference>
<dbReference type="Proteomes" id="UP000007875">
    <property type="component" value="Unassembled WGS sequence"/>
</dbReference>
<dbReference type="InParanoid" id="H2Y913"/>
<proteinExistence type="predicted"/>
<dbReference type="AlphaFoldDB" id="H2Y913"/>
<dbReference type="OMA" id="CIQQLNH"/>
<reference evidence="3" key="1">
    <citation type="submission" date="2003-08" db="EMBL/GenBank/DDBJ databases">
        <authorList>
            <person name="Birren B."/>
            <person name="Nusbaum C."/>
            <person name="Abebe A."/>
            <person name="Abouelleil A."/>
            <person name="Adekoya E."/>
            <person name="Ait-zahra M."/>
            <person name="Allen N."/>
            <person name="Allen T."/>
            <person name="An P."/>
            <person name="Anderson M."/>
            <person name="Anderson S."/>
            <person name="Arachchi H."/>
            <person name="Armbruster J."/>
            <person name="Bachantsang P."/>
            <person name="Baldwin J."/>
            <person name="Barry A."/>
            <person name="Bayul T."/>
            <person name="Blitshsteyn B."/>
            <person name="Bloom T."/>
            <person name="Blye J."/>
            <person name="Boguslavskiy L."/>
            <person name="Borowsky M."/>
            <person name="Boukhgalter B."/>
            <person name="Brunache A."/>
            <person name="Butler J."/>
            <person name="Calixte N."/>
            <person name="Calvo S."/>
            <person name="Camarata J."/>
            <person name="Campo K."/>
            <person name="Chang J."/>
            <person name="Cheshatsang Y."/>
            <person name="Citroen M."/>
            <person name="Collymore A."/>
            <person name="Considine T."/>
            <person name="Cook A."/>
            <person name="Cooke P."/>
            <person name="Corum B."/>
            <person name="Cuomo C."/>
            <person name="David R."/>
            <person name="Dawoe T."/>
            <person name="Degray S."/>
            <person name="Dodge S."/>
            <person name="Dooley K."/>
            <person name="Dorje P."/>
            <person name="Dorjee K."/>
            <person name="Dorris L."/>
            <person name="Duffey N."/>
            <person name="Dupes A."/>
            <person name="Elkins T."/>
            <person name="Engels R."/>
            <person name="Erickson J."/>
            <person name="Farina A."/>
            <person name="Faro S."/>
            <person name="Ferreira P."/>
            <person name="Fischer H."/>
            <person name="Fitzgerald M."/>
            <person name="Foley K."/>
            <person name="Gage D."/>
            <person name="Galagan J."/>
            <person name="Gearin G."/>
            <person name="Gnerre S."/>
            <person name="Gnirke A."/>
            <person name="Goyette A."/>
            <person name="Graham J."/>
            <person name="Grandbois E."/>
            <person name="Gyaltsen K."/>
            <person name="Hafez N."/>
            <person name="Hagopian D."/>
            <person name="Hagos B."/>
            <person name="Hall J."/>
            <person name="Hatcher B."/>
            <person name="Heller A."/>
            <person name="Higgins H."/>
            <person name="Honan T."/>
            <person name="Horn A."/>
            <person name="Houde N."/>
            <person name="Hughes L."/>
            <person name="Hulme W."/>
            <person name="Husby E."/>
            <person name="Iliev I."/>
            <person name="Jaffe D."/>
            <person name="Jones C."/>
            <person name="Kamal M."/>
            <person name="Kamat A."/>
            <person name="Kamvysselis M."/>
            <person name="Karlsson E."/>
            <person name="Kells C."/>
            <person name="Kieu A."/>
            <person name="Kisner P."/>
            <person name="Kodira C."/>
            <person name="Kulbokas E."/>
            <person name="Labutti K."/>
            <person name="Lama D."/>
            <person name="Landers T."/>
            <person name="Leger J."/>
            <person name="Levine S."/>
            <person name="Lewis D."/>
            <person name="Lewis T."/>
            <person name="Lindblad-toh K."/>
            <person name="Liu X."/>
            <person name="Lokyitsang T."/>
            <person name="Lokyitsang Y."/>
            <person name="Lucien O."/>
            <person name="Lui A."/>
            <person name="Ma L.J."/>
            <person name="Mabbitt R."/>
            <person name="Macdonald J."/>
            <person name="Maclean C."/>
            <person name="Major J."/>
            <person name="Manning J."/>
            <person name="Marabella R."/>
            <person name="Maru K."/>
            <person name="Matthews C."/>
            <person name="Mauceli E."/>
            <person name="Mccarthy M."/>
            <person name="Mcdonough S."/>
            <person name="Mcghee T."/>
            <person name="Meldrim J."/>
            <person name="Meneus L."/>
            <person name="Mesirov J."/>
            <person name="Mihalev A."/>
            <person name="Mihova T."/>
            <person name="Mikkelsen T."/>
            <person name="Mlenga V."/>
            <person name="Moru K."/>
            <person name="Mozes J."/>
            <person name="Mulrain L."/>
            <person name="Munson G."/>
            <person name="Naylor J."/>
            <person name="Newes C."/>
            <person name="Nguyen C."/>
            <person name="Nguyen N."/>
            <person name="Nguyen T."/>
            <person name="Nicol R."/>
            <person name="Nielsen C."/>
            <person name="Nizzari M."/>
            <person name="Norbu C."/>
            <person name="Norbu N."/>
            <person name="O'donnell P."/>
            <person name="Okoawo O."/>
            <person name="O'leary S."/>
            <person name="Omotosho B."/>
            <person name="O'neill K."/>
            <person name="Osman S."/>
            <person name="Parker S."/>
            <person name="Perrin D."/>
            <person name="Phunkhang P."/>
            <person name="Piqani B."/>
            <person name="Purcell S."/>
            <person name="Rachupka T."/>
            <person name="Ramasamy U."/>
            <person name="Rameau R."/>
            <person name="Ray V."/>
            <person name="Raymond C."/>
            <person name="Retta R."/>
            <person name="Richardson S."/>
            <person name="Rise C."/>
            <person name="Rodriguez J."/>
            <person name="Rogers J."/>
            <person name="Rogov P."/>
            <person name="Rutman M."/>
            <person name="Schupbach R."/>
            <person name="Seaman C."/>
            <person name="Settipalli S."/>
            <person name="Sharpe T."/>
            <person name="Sheridan J."/>
            <person name="Sherpa N."/>
            <person name="Shi J."/>
            <person name="Smirnov S."/>
            <person name="Smith C."/>
            <person name="Sougnez C."/>
            <person name="Spencer B."/>
            <person name="Stalker J."/>
            <person name="Stange-thomann N."/>
            <person name="Stavropoulos S."/>
            <person name="Stetson K."/>
            <person name="Stone C."/>
            <person name="Stone S."/>
            <person name="Stubbs M."/>
            <person name="Talamas J."/>
            <person name="Tchuinga P."/>
            <person name="Tenzing P."/>
            <person name="Tesfaye S."/>
            <person name="Theodore J."/>
            <person name="Thoulutsang Y."/>
            <person name="Topham K."/>
            <person name="Towey S."/>
            <person name="Tsamla T."/>
            <person name="Tsomo N."/>
            <person name="Vallee D."/>
            <person name="Vassiliev H."/>
            <person name="Venkataraman V."/>
            <person name="Vinson J."/>
            <person name="Vo A."/>
            <person name="Wade C."/>
            <person name="Wang S."/>
            <person name="Wangchuk T."/>
            <person name="Wangdi T."/>
            <person name="Whittaker C."/>
            <person name="Wilkinson J."/>
            <person name="Wu Y."/>
            <person name="Wyman D."/>
            <person name="Yadav S."/>
            <person name="Yang S."/>
            <person name="Yang X."/>
            <person name="Yeager S."/>
            <person name="Yee E."/>
            <person name="Young G."/>
            <person name="Zainoun J."/>
            <person name="Zembeck L."/>
            <person name="Zimmer A."/>
            <person name="Zody M."/>
            <person name="Lander E."/>
        </authorList>
    </citation>
    <scope>NUCLEOTIDE SEQUENCE [LARGE SCALE GENOMIC DNA]</scope>
</reference>
<evidence type="ECO:0000313" key="2">
    <source>
        <dbReference type="Ensembl" id="ENSCSAVP00000001811.1"/>
    </source>
</evidence>
<dbReference type="HOGENOM" id="CLU_145491_0_0_1"/>
<dbReference type="STRING" id="51511.ENSCSAVP00000001811"/>
<reference evidence="2" key="2">
    <citation type="submission" date="2025-08" db="UniProtKB">
        <authorList>
            <consortium name="Ensembl"/>
        </authorList>
    </citation>
    <scope>IDENTIFICATION</scope>
</reference>
<protein>
    <submittedName>
        <fullName evidence="2">Uncharacterized protein</fullName>
    </submittedName>
</protein>
<evidence type="ECO:0000313" key="3">
    <source>
        <dbReference type="Proteomes" id="UP000007875"/>
    </source>
</evidence>